<reference evidence="1 2" key="1">
    <citation type="submission" date="2019-09" db="EMBL/GenBank/DDBJ databases">
        <authorList>
            <person name="Depoorter E."/>
        </authorList>
    </citation>
    <scope>NUCLEOTIDE SEQUENCE [LARGE SCALE GENOMIC DNA]</scope>
    <source>
        <strain evidence="1">LMG 6863</strain>
    </source>
</reference>
<dbReference type="Proteomes" id="UP000494170">
    <property type="component" value="Unassembled WGS sequence"/>
</dbReference>
<gene>
    <name evidence="1" type="ORF">BLA6863_07810</name>
</gene>
<evidence type="ECO:0000313" key="2">
    <source>
        <dbReference type="Proteomes" id="UP000494170"/>
    </source>
</evidence>
<dbReference type="EMBL" id="CABVPY010000120">
    <property type="protein sequence ID" value="VWC50282.1"/>
    <property type="molecule type" value="Genomic_DNA"/>
</dbReference>
<protein>
    <submittedName>
        <fullName evidence="1">Uncharacterized protein</fullName>
    </submittedName>
</protein>
<proteinExistence type="predicted"/>
<name>A0A6P2SQ26_BURL3</name>
<organism evidence="1 2">
    <name type="scientific">Burkholderia lata (strain ATCC 17760 / DSM 23089 / LMG 22485 / NCIMB 9086 / R18194 / 383)</name>
    <dbReference type="NCBI Taxonomy" id="482957"/>
    <lineage>
        <taxon>Bacteria</taxon>
        <taxon>Pseudomonadati</taxon>
        <taxon>Pseudomonadota</taxon>
        <taxon>Betaproteobacteria</taxon>
        <taxon>Burkholderiales</taxon>
        <taxon>Burkholderiaceae</taxon>
        <taxon>Burkholderia</taxon>
        <taxon>Burkholderia cepacia complex</taxon>
    </lineage>
</organism>
<accession>A0A6P2SQ26</accession>
<sequence>MRRADLVVDRLRDPARAGRIGRLDLVHVHPVEQRLRNRVRVVRGRDPDHVARIDRHFREFVDECARGVVLEQRVQRAERIVLRIAAGLVDLVDRDHRVRVAAVHERIEHLARLRVLPLRRRTRQDPAGRQRTHRHVVVRGAEQLRERLCEMRLADARGPEQQDRHQFEPVVRFEAQRDLLAHVVERLGEIGQCLAERVERRHPVRLHAEAQIARLEHPLVGGAQCVARALVQVTQRRLDLLEVVHRAEGRHRQFLFHHRRRHTNLAAACCHTTIRPLRFQCSDPAFPRKQAAACVCC</sequence>
<dbReference type="AlphaFoldDB" id="A0A6P2SQ26"/>
<evidence type="ECO:0000313" key="1">
    <source>
        <dbReference type="EMBL" id="VWC50282.1"/>
    </source>
</evidence>